<dbReference type="AlphaFoldDB" id="A0A1X7UXD7"/>
<evidence type="ECO:0000256" key="1">
    <source>
        <dbReference type="ARBA" id="ARBA00022801"/>
    </source>
</evidence>
<dbReference type="Pfam" id="PF00077">
    <property type="entry name" value="RVP"/>
    <property type="match status" value="1"/>
</dbReference>
<keyword evidence="1" id="KW-0378">Hydrolase</keyword>
<organism evidence="3">
    <name type="scientific">Amphimedon queenslandica</name>
    <name type="common">Sponge</name>
    <dbReference type="NCBI Taxonomy" id="400682"/>
    <lineage>
        <taxon>Eukaryota</taxon>
        <taxon>Metazoa</taxon>
        <taxon>Porifera</taxon>
        <taxon>Demospongiae</taxon>
        <taxon>Heteroscleromorpha</taxon>
        <taxon>Haplosclerida</taxon>
        <taxon>Niphatidae</taxon>
        <taxon>Amphimedon</taxon>
    </lineage>
</organism>
<accession>A0A1X7UXD7</accession>
<name>A0A1X7UXD7_AMPQE</name>
<protein>
    <recommendedName>
        <fullName evidence="2">Retropepsins domain-containing protein</fullName>
    </recommendedName>
</protein>
<feature type="domain" description="Retropepsins" evidence="2">
    <location>
        <begin position="6"/>
        <end position="83"/>
    </location>
</feature>
<evidence type="ECO:0000313" key="3">
    <source>
        <dbReference type="EnsemblMetazoa" id="Aqu2.1.32032_001"/>
    </source>
</evidence>
<dbReference type="EnsemblMetazoa" id="Aqu2.1.32032_001">
    <property type="protein sequence ID" value="Aqu2.1.32032_001"/>
    <property type="gene ID" value="Aqu2.1.32032"/>
</dbReference>
<reference evidence="3" key="1">
    <citation type="submission" date="2017-05" db="UniProtKB">
        <authorList>
            <consortium name="EnsemblMetazoa"/>
        </authorList>
    </citation>
    <scope>IDENTIFICATION</scope>
</reference>
<dbReference type="InterPro" id="IPR018061">
    <property type="entry name" value="Retropepsins"/>
</dbReference>
<dbReference type="InParanoid" id="A0A1X7UXD7"/>
<proteinExistence type="predicted"/>
<dbReference type="GO" id="GO:0016787">
    <property type="term" value="F:hydrolase activity"/>
    <property type="evidence" value="ECO:0007669"/>
    <property type="project" value="UniProtKB-KW"/>
</dbReference>
<sequence length="150" mass="16890">MKELKQTGTDVTVIPERLYDYQRDEQLTPARVLLVGSSKSNLKLKDAFKAHMEGDRKRGEKTVYVVKRLQTPLVGRPAIQKLNFATRILGATRVEGYIITEFRELLNGQGFMKGGWSKTFFHEHTHERTTTLTSCGSAGATENKETGCDL</sequence>
<evidence type="ECO:0000259" key="2">
    <source>
        <dbReference type="Pfam" id="PF00077"/>
    </source>
</evidence>